<keyword evidence="5" id="KW-0479">Metal-binding</keyword>
<keyword evidence="7" id="KW-0408">Iron</keyword>
<dbReference type="PANTHER" id="PTHR11601">
    <property type="entry name" value="CYSTEINE DESULFURYLASE FAMILY MEMBER"/>
    <property type="match status" value="1"/>
</dbReference>
<dbReference type="EC" id="2.8.1.7" evidence="3"/>
<evidence type="ECO:0000256" key="7">
    <source>
        <dbReference type="ARBA" id="ARBA00023004"/>
    </source>
</evidence>
<evidence type="ECO:0000259" key="11">
    <source>
        <dbReference type="Pfam" id="PF00266"/>
    </source>
</evidence>
<comment type="similarity">
    <text evidence="2">Belongs to the class-V pyridoxal-phosphate-dependent aminotransferase family. NifS/IscS subfamily.</text>
</comment>
<accession>A0ABX7I9L5</accession>
<evidence type="ECO:0000256" key="3">
    <source>
        <dbReference type="ARBA" id="ARBA00012239"/>
    </source>
</evidence>
<dbReference type="Gene3D" id="3.90.1150.10">
    <property type="entry name" value="Aspartate Aminotransferase, domain 1"/>
    <property type="match status" value="1"/>
</dbReference>
<organism evidence="12 13">
    <name type="scientific">Dyadobacter sandarakinus</name>
    <dbReference type="NCBI Taxonomy" id="2747268"/>
    <lineage>
        <taxon>Bacteria</taxon>
        <taxon>Pseudomonadati</taxon>
        <taxon>Bacteroidota</taxon>
        <taxon>Cytophagia</taxon>
        <taxon>Cytophagales</taxon>
        <taxon>Spirosomataceae</taxon>
        <taxon>Dyadobacter</taxon>
    </lineage>
</organism>
<dbReference type="Proteomes" id="UP000612680">
    <property type="component" value="Chromosome"/>
</dbReference>
<evidence type="ECO:0000256" key="4">
    <source>
        <dbReference type="ARBA" id="ARBA00022679"/>
    </source>
</evidence>
<evidence type="ECO:0000256" key="1">
    <source>
        <dbReference type="ARBA" id="ARBA00001933"/>
    </source>
</evidence>
<keyword evidence="6" id="KW-0663">Pyridoxal phosphate</keyword>
<feature type="domain" description="Aminotransferase class V" evidence="11">
    <location>
        <begin position="2"/>
        <end position="366"/>
    </location>
</feature>
<sequence length="380" mass="41150">MIYMDNAASTQCDERVLAAMYPMFNSHFANPSNTSHSMGEEANGHVNEARRLVAKNLNCLDSQIVWTSGATESNNLAILGSIKATQSAGATRNIHVVTSSIEHKSVLSPLEALARSGVEVTFINPNSDGQITVADIVASIKDSTKLVSIMHANNETGVISNIEGVGQILKERKILFHTDASQTFGKFNLDVRKLGVDFLSFSAHKIYGPKGVGGLFVKDEAKIQPILHGGGQELGLRPGTLNVPGIVGLGKAAEISYVQRETDANRIYEFRKRLEAALMSIHPAITVNGHQLERIPNISSVSFPVKQGLRLTDYINNIALSTGSACDNHDRAPSHVMIKMGKSVHSARNTLRLSIGRFTTEDEIESVISELKLVTRGLLT</sequence>
<comment type="cofactor">
    <cofactor evidence="1 10">
        <name>pyridoxal 5'-phosphate</name>
        <dbReference type="ChEBI" id="CHEBI:597326"/>
    </cofactor>
</comment>
<dbReference type="Pfam" id="PF00266">
    <property type="entry name" value="Aminotran_5"/>
    <property type="match status" value="1"/>
</dbReference>
<keyword evidence="4" id="KW-0808">Transferase</keyword>
<evidence type="ECO:0000256" key="6">
    <source>
        <dbReference type="ARBA" id="ARBA00022898"/>
    </source>
</evidence>
<dbReference type="PANTHER" id="PTHR11601:SF34">
    <property type="entry name" value="CYSTEINE DESULFURASE"/>
    <property type="match status" value="1"/>
</dbReference>
<protein>
    <recommendedName>
        <fullName evidence="3">cysteine desulfurase</fullName>
        <ecNumber evidence="3">2.8.1.7</ecNumber>
    </recommendedName>
</protein>
<keyword evidence="13" id="KW-1185">Reference proteome</keyword>
<proteinExistence type="inferred from homology"/>
<dbReference type="InterPro" id="IPR015421">
    <property type="entry name" value="PyrdxlP-dep_Trfase_major"/>
</dbReference>
<gene>
    <name evidence="12" type="ORF">HWI92_16910</name>
</gene>
<dbReference type="EMBL" id="CP056775">
    <property type="protein sequence ID" value="QRR02470.1"/>
    <property type="molecule type" value="Genomic_DNA"/>
</dbReference>
<evidence type="ECO:0000313" key="12">
    <source>
        <dbReference type="EMBL" id="QRR02470.1"/>
    </source>
</evidence>
<comment type="catalytic activity">
    <reaction evidence="9">
        <text>(sulfur carrier)-H + L-cysteine = (sulfur carrier)-SH + L-alanine</text>
        <dbReference type="Rhea" id="RHEA:43892"/>
        <dbReference type="Rhea" id="RHEA-COMP:14737"/>
        <dbReference type="Rhea" id="RHEA-COMP:14739"/>
        <dbReference type="ChEBI" id="CHEBI:29917"/>
        <dbReference type="ChEBI" id="CHEBI:35235"/>
        <dbReference type="ChEBI" id="CHEBI:57972"/>
        <dbReference type="ChEBI" id="CHEBI:64428"/>
        <dbReference type="EC" id="2.8.1.7"/>
    </reaction>
</comment>
<evidence type="ECO:0000256" key="5">
    <source>
        <dbReference type="ARBA" id="ARBA00022723"/>
    </source>
</evidence>
<dbReference type="SUPFAM" id="SSF53383">
    <property type="entry name" value="PLP-dependent transferases"/>
    <property type="match status" value="1"/>
</dbReference>
<dbReference type="InterPro" id="IPR000192">
    <property type="entry name" value="Aminotrans_V_dom"/>
</dbReference>
<evidence type="ECO:0000256" key="10">
    <source>
        <dbReference type="RuleBase" id="RU004504"/>
    </source>
</evidence>
<dbReference type="Gene3D" id="3.40.640.10">
    <property type="entry name" value="Type I PLP-dependent aspartate aminotransferase-like (Major domain)"/>
    <property type="match status" value="1"/>
</dbReference>
<dbReference type="InterPro" id="IPR020578">
    <property type="entry name" value="Aminotrans_V_PyrdxlP_BS"/>
</dbReference>
<name>A0ABX7I9L5_9BACT</name>
<evidence type="ECO:0000256" key="9">
    <source>
        <dbReference type="ARBA" id="ARBA00050776"/>
    </source>
</evidence>
<keyword evidence="8" id="KW-0411">Iron-sulfur</keyword>
<evidence type="ECO:0000313" key="13">
    <source>
        <dbReference type="Proteomes" id="UP000612680"/>
    </source>
</evidence>
<reference evidence="12 13" key="1">
    <citation type="submission" date="2020-06" db="EMBL/GenBank/DDBJ databases">
        <title>Dyadobacter sandarakinus sp. nov., isolated from the soil of the Arctic Yellow River Station.</title>
        <authorList>
            <person name="Zhang Y."/>
            <person name="Peng F."/>
        </authorList>
    </citation>
    <scope>NUCLEOTIDE SEQUENCE [LARGE SCALE GENOMIC DNA]</scope>
    <source>
        <strain evidence="12 13">Q3-56</strain>
    </source>
</reference>
<evidence type="ECO:0000256" key="8">
    <source>
        <dbReference type="ARBA" id="ARBA00023014"/>
    </source>
</evidence>
<dbReference type="InterPro" id="IPR016454">
    <property type="entry name" value="Cysteine_dSase"/>
</dbReference>
<dbReference type="PROSITE" id="PS00595">
    <property type="entry name" value="AA_TRANSFER_CLASS_5"/>
    <property type="match status" value="1"/>
</dbReference>
<evidence type="ECO:0000256" key="2">
    <source>
        <dbReference type="ARBA" id="ARBA00006490"/>
    </source>
</evidence>
<dbReference type="PIRSF" id="PIRSF005572">
    <property type="entry name" value="NifS"/>
    <property type="match status" value="1"/>
</dbReference>
<dbReference type="InterPro" id="IPR015422">
    <property type="entry name" value="PyrdxlP-dep_Trfase_small"/>
</dbReference>
<dbReference type="InterPro" id="IPR015424">
    <property type="entry name" value="PyrdxlP-dep_Trfase"/>
</dbReference>